<name>A0A7U2ER44_PHANO</name>
<dbReference type="InterPro" id="IPR022656">
    <property type="entry name" value="XPA_C"/>
</dbReference>
<evidence type="ECO:0000313" key="7">
    <source>
        <dbReference type="Proteomes" id="UP000663193"/>
    </source>
</evidence>
<feature type="domain" description="XPA C-terminal" evidence="5">
    <location>
        <begin position="111"/>
        <end position="154"/>
    </location>
</feature>
<dbReference type="Pfam" id="PF05181">
    <property type="entry name" value="XPA_C"/>
    <property type="match status" value="1"/>
</dbReference>
<reference evidence="7" key="1">
    <citation type="journal article" date="2021" name="BMC Genomics">
        <title>Chromosome-level genome assembly and manually-curated proteome of model necrotroph Parastagonospora nodorum Sn15 reveals a genome-wide trove of candidate effector homologs, and redundancy of virulence-related functions within an accessory chromosome.</title>
        <authorList>
            <person name="Bertazzoni S."/>
            <person name="Jones D.A.B."/>
            <person name="Phan H.T."/>
            <person name="Tan K.-C."/>
            <person name="Hane J.K."/>
        </authorList>
    </citation>
    <scope>NUCLEOTIDE SEQUENCE [LARGE SCALE GENOMIC DNA]</scope>
    <source>
        <strain evidence="7">SN15 / ATCC MYA-4574 / FGSC 10173)</strain>
    </source>
</reference>
<evidence type="ECO:0000313" key="6">
    <source>
        <dbReference type="EMBL" id="QRC91479.1"/>
    </source>
</evidence>
<evidence type="ECO:0000256" key="1">
    <source>
        <dbReference type="ARBA" id="ARBA00004123"/>
    </source>
</evidence>
<evidence type="ECO:0000259" key="5">
    <source>
        <dbReference type="Pfam" id="PF05181"/>
    </source>
</evidence>
<protein>
    <recommendedName>
        <fullName evidence="5">XPA C-terminal domain-containing protein</fullName>
    </recommendedName>
</protein>
<keyword evidence="2" id="KW-0862">Zinc</keyword>
<feature type="compositionally biased region" description="Low complexity" evidence="4">
    <location>
        <begin position="64"/>
        <end position="74"/>
    </location>
</feature>
<proteinExistence type="predicted"/>
<dbReference type="EMBL" id="CP069023">
    <property type="protein sequence ID" value="QRC91479.1"/>
    <property type="molecule type" value="Genomic_DNA"/>
</dbReference>
<dbReference type="Gene3D" id="3.90.530.10">
    <property type="entry name" value="XPA C-terminal domain"/>
    <property type="match status" value="1"/>
</dbReference>
<feature type="region of interest" description="Disordered" evidence="4">
    <location>
        <begin position="1"/>
        <end position="83"/>
    </location>
</feature>
<dbReference type="CDD" id="cd21075">
    <property type="entry name" value="DBD_XPA-like"/>
    <property type="match status" value="1"/>
</dbReference>
<dbReference type="VEuPathDB" id="FungiDB:JI435_009870"/>
<evidence type="ECO:0000256" key="3">
    <source>
        <dbReference type="ARBA" id="ARBA00023242"/>
    </source>
</evidence>
<dbReference type="InterPro" id="IPR009061">
    <property type="entry name" value="DNA-bd_dom_put_sf"/>
</dbReference>
<organism evidence="6 7">
    <name type="scientific">Phaeosphaeria nodorum (strain SN15 / ATCC MYA-4574 / FGSC 10173)</name>
    <name type="common">Glume blotch fungus</name>
    <name type="synonym">Parastagonospora nodorum</name>
    <dbReference type="NCBI Taxonomy" id="321614"/>
    <lineage>
        <taxon>Eukaryota</taxon>
        <taxon>Fungi</taxon>
        <taxon>Dikarya</taxon>
        <taxon>Ascomycota</taxon>
        <taxon>Pezizomycotina</taxon>
        <taxon>Dothideomycetes</taxon>
        <taxon>Pleosporomycetidae</taxon>
        <taxon>Pleosporales</taxon>
        <taxon>Pleosporineae</taxon>
        <taxon>Phaeosphaeriaceae</taxon>
        <taxon>Parastagonospora</taxon>
    </lineage>
</organism>
<gene>
    <name evidence="6" type="ORF">JI435_009870</name>
</gene>
<dbReference type="SUPFAM" id="SSF46955">
    <property type="entry name" value="Putative DNA-binding domain"/>
    <property type="match status" value="1"/>
</dbReference>
<dbReference type="GO" id="GO:0005634">
    <property type="term" value="C:nucleus"/>
    <property type="evidence" value="ECO:0007669"/>
    <property type="project" value="UniProtKB-SubCell"/>
</dbReference>
<dbReference type="InterPro" id="IPR037129">
    <property type="entry name" value="XPA_sf"/>
</dbReference>
<accession>A0A7U2ER44</accession>
<dbReference type="Proteomes" id="UP000663193">
    <property type="component" value="Chromosome 1"/>
</dbReference>
<evidence type="ECO:0000256" key="4">
    <source>
        <dbReference type="SAM" id="MobiDB-lite"/>
    </source>
</evidence>
<keyword evidence="3" id="KW-0539">Nucleus</keyword>
<evidence type="ECO:0000256" key="2">
    <source>
        <dbReference type="ARBA" id="ARBA00022833"/>
    </source>
</evidence>
<dbReference type="AlphaFoldDB" id="A0A7U2ER44"/>
<comment type="subcellular location">
    <subcellularLocation>
        <location evidence="1">Nucleus</location>
    </subcellularLocation>
</comment>
<sequence length="184" mass="20844">MSSRRSGRAKAPVKYTSDSDDSDFGNKKPRKYKTAATPKKRTKIEVEPDDAPAPKKRTKKDADQLASDAAAAQEKASKAAHKQAWDAWLKDNALPEDDRLLDEEPDKEISITQTDAGKKYGLKKEELSVVKHFEKRNPNPLYKNDIKLFVESEVKELGWRKLGMLVGEEGEDAVKKGREMWEEE</sequence>
<keyword evidence="7" id="KW-1185">Reference proteome</keyword>
<feature type="compositionally biased region" description="Basic residues" evidence="4">
    <location>
        <begin position="27"/>
        <end position="42"/>
    </location>
</feature>
<dbReference type="OrthoDB" id="3799195at2759"/>